<sequence>MESFSELLNQEKDAAVSDLVVVDAYNKADVDTHLERNTITAIDQQQRLHGKNVSNAWPLDPNSPSMEAYQFWAQTLMDSHNHSHESASEENQQVMIHQTSITSTDNSQASRRPHHMIADEAYGICKMISDGKTQGIGSGTNLEEFTEEIRNEVKKEVEDWRAIQ</sequence>
<name>A0A4U5QSK4_POPAL</name>
<evidence type="ECO:0000313" key="1">
    <source>
        <dbReference type="EMBL" id="TKS13511.1"/>
    </source>
</evidence>
<reference evidence="1" key="1">
    <citation type="submission" date="2018-10" db="EMBL/GenBank/DDBJ databases">
        <title>Population genomic analysis revealed the cold adaptation of white poplar.</title>
        <authorList>
            <person name="Liu Y.-J."/>
        </authorList>
    </citation>
    <scope>NUCLEOTIDE SEQUENCE [LARGE SCALE GENOMIC DNA]</scope>
    <source>
        <strain evidence="1">PAL-ZL1</strain>
    </source>
</reference>
<comment type="caution">
    <text evidence="1">The sequence shown here is derived from an EMBL/GenBank/DDBJ whole genome shotgun (WGS) entry which is preliminary data.</text>
</comment>
<proteinExistence type="predicted"/>
<accession>A0A4U5QSK4</accession>
<protein>
    <submittedName>
        <fullName evidence="1">Uncharacterized protein</fullName>
    </submittedName>
</protein>
<gene>
    <name evidence="1" type="ORF">D5086_0000052640</name>
</gene>
<dbReference type="EMBL" id="RCHU01000137">
    <property type="protein sequence ID" value="TKS13511.1"/>
    <property type="molecule type" value="Genomic_DNA"/>
</dbReference>
<organism evidence="1">
    <name type="scientific">Populus alba</name>
    <name type="common">White poplar</name>
    <dbReference type="NCBI Taxonomy" id="43335"/>
    <lineage>
        <taxon>Eukaryota</taxon>
        <taxon>Viridiplantae</taxon>
        <taxon>Streptophyta</taxon>
        <taxon>Embryophyta</taxon>
        <taxon>Tracheophyta</taxon>
        <taxon>Spermatophyta</taxon>
        <taxon>Magnoliopsida</taxon>
        <taxon>eudicotyledons</taxon>
        <taxon>Gunneridae</taxon>
        <taxon>Pentapetalae</taxon>
        <taxon>rosids</taxon>
        <taxon>fabids</taxon>
        <taxon>Malpighiales</taxon>
        <taxon>Salicaceae</taxon>
        <taxon>Saliceae</taxon>
        <taxon>Populus</taxon>
    </lineage>
</organism>
<dbReference type="AlphaFoldDB" id="A0A4U5QSK4"/>